<evidence type="ECO:0000313" key="2">
    <source>
        <dbReference type="Proteomes" id="UP000067626"/>
    </source>
</evidence>
<dbReference type="EMBL" id="CP012159">
    <property type="protein sequence ID" value="AKT38247.1"/>
    <property type="molecule type" value="Genomic_DNA"/>
</dbReference>
<dbReference type="RefSeq" id="WP_050430501.1">
    <property type="nucleotide sequence ID" value="NZ_CP012159.1"/>
</dbReference>
<evidence type="ECO:0000313" key="1">
    <source>
        <dbReference type="EMBL" id="AKT38247.1"/>
    </source>
</evidence>
<name>A0A0K1EC43_CHOCO</name>
<dbReference type="AlphaFoldDB" id="A0A0K1EC43"/>
<organism evidence="1 2">
    <name type="scientific">Chondromyces crocatus</name>
    <dbReference type="NCBI Taxonomy" id="52"/>
    <lineage>
        <taxon>Bacteria</taxon>
        <taxon>Pseudomonadati</taxon>
        <taxon>Myxococcota</taxon>
        <taxon>Polyangia</taxon>
        <taxon>Polyangiales</taxon>
        <taxon>Polyangiaceae</taxon>
        <taxon>Chondromyces</taxon>
    </lineage>
</organism>
<dbReference type="OrthoDB" id="5502417at2"/>
<gene>
    <name evidence="1" type="ORF">CMC5_023900</name>
</gene>
<accession>A0A0K1EC43</accession>
<keyword evidence="2" id="KW-1185">Reference proteome</keyword>
<sequence>MNPQHLSFRETLRSYLPPWLSDRPTSGRTVGFRFLYGLAAVLDAGMQFLVEGMQARLPGIGTPTALPYIGRDRRIIRGPHETNAAYAARLLDWLELWRAAGNAYALAKALQAFLAPDHPRIRIVTRSGFWWTLDPSGALTWRLAIPNNWDWDSLTHPEHAGCWADFWVIVYPPHFEPDGAWGDGASFWGAGKIFGQDVSLSNAETIRALVRQWKAAHARCVTLIFAYDPASFNPASTPGSVGMPDGRWGRWSKDDGTGRRVRSRRADARYWEV</sequence>
<protein>
    <submittedName>
        <fullName evidence="1">Uncharacterized protein</fullName>
    </submittedName>
</protein>
<dbReference type="STRING" id="52.CMC5_023900"/>
<dbReference type="KEGG" id="ccro:CMC5_023900"/>
<proteinExistence type="predicted"/>
<dbReference type="Proteomes" id="UP000067626">
    <property type="component" value="Chromosome"/>
</dbReference>
<reference evidence="1 2" key="1">
    <citation type="submission" date="2015-07" db="EMBL/GenBank/DDBJ databases">
        <title>Genome analysis of myxobacterium Chondromyces crocatus Cm c5 reveals a high potential for natural compound synthesis and the genetic basis for the loss of fruiting body formation.</title>
        <authorList>
            <person name="Zaburannyi N."/>
            <person name="Bunk B."/>
            <person name="Maier J."/>
            <person name="Overmann J."/>
            <person name="Mueller R."/>
        </authorList>
    </citation>
    <scope>NUCLEOTIDE SEQUENCE [LARGE SCALE GENOMIC DNA]</scope>
    <source>
        <strain evidence="1 2">Cm c5</strain>
    </source>
</reference>